<organism evidence="3 4">
    <name type="scientific">Prunus yedoensis var. nudiflora</name>
    <dbReference type="NCBI Taxonomy" id="2094558"/>
    <lineage>
        <taxon>Eukaryota</taxon>
        <taxon>Viridiplantae</taxon>
        <taxon>Streptophyta</taxon>
        <taxon>Embryophyta</taxon>
        <taxon>Tracheophyta</taxon>
        <taxon>Spermatophyta</taxon>
        <taxon>Magnoliopsida</taxon>
        <taxon>eudicotyledons</taxon>
        <taxon>Gunneridae</taxon>
        <taxon>Pentapetalae</taxon>
        <taxon>rosids</taxon>
        <taxon>fabids</taxon>
        <taxon>Rosales</taxon>
        <taxon>Rosaceae</taxon>
        <taxon>Amygdaloideae</taxon>
        <taxon>Amygdaleae</taxon>
        <taxon>Prunus</taxon>
    </lineage>
</organism>
<protein>
    <submittedName>
        <fullName evidence="3">Cyclic nucleotide-gated ion channel 1-like</fullName>
    </submittedName>
</protein>
<dbReference type="GO" id="GO:0016020">
    <property type="term" value="C:membrane"/>
    <property type="evidence" value="ECO:0007669"/>
    <property type="project" value="UniProtKB-SubCell"/>
</dbReference>
<feature type="transmembrane region" description="Helical" evidence="2">
    <location>
        <begin position="182"/>
        <end position="208"/>
    </location>
</feature>
<dbReference type="AlphaFoldDB" id="A0A314U5J8"/>
<keyword evidence="2" id="KW-1133">Transmembrane helix</keyword>
<dbReference type="EMBL" id="PJQY01004004">
    <property type="protein sequence ID" value="PQM32643.1"/>
    <property type="molecule type" value="Genomic_DNA"/>
</dbReference>
<keyword evidence="4" id="KW-1185">Reference proteome</keyword>
<proteinExistence type="predicted"/>
<name>A0A314U5J8_PRUYE</name>
<dbReference type="GO" id="GO:0034220">
    <property type="term" value="P:monoatomic ion transmembrane transport"/>
    <property type="evidence" value="ECO:0007669"/>
    <property type="project" value="UniProtKB-KW"/>
</dbReference>
<evidence type="ECO:0000256" key="2">
    <source>
        <dbReference type="SAM" id="Phobius"/>
    </source>
</evidence>
<keyword evidence="2" id="KW-0472">Membrane</keyword>
<feature type="transmembrane region" description="Helical" evidence="2">
    <location>
        <begin position="220"/>
        <end position="237"/>
    </location>
</feature>
<feature type="transmembrane region" description="Helical" evidence="2">
    <location>
        <begin position="22"/>
        <end position="52"/>
    </location>
</feature>
<accession>A0A314U5J8</accession>
<sequence>MEPSLEQGVVTIPSSSRTIAEIIIYVFASVAEIVWTLVGITVDVLGFVVAWVRDLFSEYWPDDDSDEDSIEIGSPRKEERDATAKGKGICGRIFFSPLTRKSIFILSCIAVSLDPLFFYIPIIDEKDKCLRIDKNLKIAALIFRALPDATFALRTIISGYTIYTNKADDSVGILIRTYMCSIIGFVGILIAISLMLPIPQLAIAVFYFKLGGSGHFGQRVTVSVFLIIYYLASNFGTNLQTSSYEWENFFAVVISITGLLLFLYLLGNLQIYLQHAATKLVDADTKAEELGPKIDGKKTEIRTWMKTNKVPPDFVNIRRSELVKHIDDEVDVKFICSVMTD</sequence>
<gene>
    <name evidence="3" type="ORF">Pyn_32369</name>
</gene>
<evidence type="ECO:0000313" key="4">
    <source>
        <dbReference type="Proteomes" id="UP000250321"/>
    </source>
</evidence>
<keyword evidence="1" id="KW-0407">Ion channel</keyword>
<dbReference type="Proteomes" id="UP000250321">
    <property type="component" value="Unassembled WGS sequence"/>
</dbReference>
<evidence type="ECO:0000256" key="1">
    <source>
        <dbReference type="ARBA" id="ARBA00023303"/>
    </source>
</evidence>
<feature type="transmembrane region" description="Helical" evidence="2">
    <location>
        <begin position="102"/>
        <end position="120"/>
    </location>
</feature>
<keyword evidence="2" id="KW-0812">Transmembrane</keyword>
<evidence type="ECO:0000313" key="3">
    <source>
        <dbReference type="EMBL" id="PQM32643.1"/>
    </source>
</evidence>
<dbReference type="PANTHER" id="PTHR45651">
    <property type="entry name" value="CYCLIC NUCLEOTIDE-GATED ION CHANNEL 15-RELATED-RELATED"/>
    <property type="match status" value="1"/>
</dbReference>
<reference evidence="3 4" key="1">
    <citation type="submission" date="2018-02" db="EMBL/GenBank/DDBJ databases">
        <title>Draft genome of wild Prunus yedoensis var. nudiflora.</title>
        <authorList>
            <person name="Baek S."/>
            <person name="Kim J.-H."/>
            <person name="Choi K."/>
            <person name="Kim G.-B."/>
            <person name="Cho A."/>
            <person name="Jang H."/>
            <person name="Shin C.-H."/>
            <person name="Yu H.-J."/>
            <person name="Mun J.-H."/>
        </authorList>
    </citation>
    <scope>NUCLEOTIDE SEQUENCE [LARGE SCALE GENOMIC DNA]</scope>
    <source>
        <strain evidence="4">cv. Jeju island</strain>
        <tissue evidence="3">Leaf</tissue>
    </source>
</reference>
<keyword evidence="1" id="KW-0406">Ion transport</keyword>
<dbReference type="STRING" id="2094558.A0A314U5J8"/>
<feature type="transmembrane region" description="Helical" evidence="2">
    <location>
        <begin position="249"/>
        <end position="266"/>
    </location>
</feature>
<keyword evidence="1" id="KW-0813">Transport</keyword>
<dbReference type="PANTHER" id="PTHR45651:SF68">
    <property type="entry name" value="ION TRANSPORT DOMAIN-CONTAINING PROTEIN"/>
    <property type="match status" value="1"/>
</dbReference>
<comment type="caution">
    <text evidence="3">The sequence shown here is derived from an EMBL/GenBank/DDBJ whole genome shotgun (WGS) entry which is preliminary data.</text>
</comment>
<dbReference type="OrthoDB" id="421226at2759"/>